<dbReference type="EMBL" id="CP116221">
    <property type="protein sequence ID" value="WCO03105.1"/>
    <property type="molecule type" value="Genomic_DNA"/>
</dbReference>
<proteinExistence type="predicted"/>
<evidence type="ECO:0000313" key="2">
    <source>
        <dbReference type="EMBL" id="WCO03105.1"/>
    </source>
</evidence>
<dbReference type="RefSeq" id="WP_249994067.1">
    <property type="nucleotide sequence ID" value="NZ_CP116221.1"/>
</dbReference>
<protein>
    <recommendedName>
        <fullName evidence="4">DUF4258 domain-containing protein</fullName>
    </recommendedName>
</protein>
<keyword evidence="3" id="KW-1185">Reference proteome</keyword>
<evidence type="ECO:0008006" key="4">
    <source>
        <dbReference type="Google" id="ProtNLM"/>
    </source>
</evidence>
<feature type="transmembrane region" description="Helical" evidence="1">
    <location>
        <begin position="7"/>
        <end position="25"/>
    </location>
</feature>
<dbReference type="Proteomes" id="UP001202717">
    <property type="component" value="Chromosome"/>
</dbReference>
<keyword evidence="1" id="KW-1133">Transmembrane helix</keyword>
<gene>
    <name evidence="2" type="ORF">MUN68_006330</name>
</gene>
<keyword evidence="1" id="KW-0472">Membrane</keyword>
<organism evidence="2 3">
    <name type="scientific">Psychroserpens ponticola</name>
    <dbReference type="NCBI Taxonomy" id="2932268"/>
    <lineage>
        <taxon>Bacteria</taxon>
        <taxon>Pseudomonadati</taxon>
        <taxon>Bacteroidota</taxon>
        <taxon>Flavobacteriia</taxon>
        <taxon>Flavobacteriales</taxon>
        <taxon>Flavobacteriaceae</taxon>
        <taxon>Psychroserpens</taxon>
    </lineage>
</organism>
<evidence type="ECO:0000313" key="3">
    <source>
        <dbReference type="Proteomes" id="UP001202717"/>
    </source>
</evidence>
<keyword evidence="1" id="KW-0812">Transmembrane</keyword>
<accession>A0ABY7S5E4</accession>
<name>A0ABY7S5E4_9FLAO</name>
<sequence>MKLIHRIGYYLGGFSIGLVVLAFFLSGKKTSCDYGPDARTIKNIMIKKRTYTDVAKVAMTNYSIDTLMISNLIKTGDVNFSKSETKAEGCKTYLIENSFEDKDVELRIKNCDSTATVLTLKFVESY</sequence>
<reference evidence="2 3" key="1">
    <citation type="submission" date="2023-01" db="EMBL/GenBank/DDBJ databases">
        <title>Psychroserpens ponticola sp. nov., isolated from seawater.</title>
        <authorList>
            <person name="Kristyanto S."/>
            <person name="Jung J."/>
            <person name="Kim J.M."/>
            <person name="Jeon C.O."/>
        </authorList>
    </citation>
    <scope>NUCLEOTIDE SEQUENCE [LARGE SCALE GENOMIC DNA]</scope>
    <source>
        <strain evidence="2 3">MSW6</strain>
    </source>
</reference>
<evidence type="ECO:0000256" key="1">
    <source>
        <dbReference type="SAM" id="Phobius"/>
    </source>
</evidence>